<protein>
    <submittedName>
        <fullName evidence="7">MFS transporter</fullName>
    </submittedName>
</protein>
<dbReference type="PROSITE" id="PS50850">
    <property type="entry name" value="MFS"/>
    <property type="match status" value="1"/>
</dbReference>
<feature type="transmembrane region" description="Helical" evidence="5">
    <location>
        <begin position="231"/>
        <end position="249"/>
    </location>
</feature>
<dbReference type="EMBL" id="JBHTBE010000002">
    <property type="protein sequence ID" value="MFC7269248.1"/>
    <property type="molecule type" value="Genomic_DNA"/>
</dbReference>
<dbReference type="PANTHER" id="PTHR42718">
    <property type="entry name" value="MAJOR FACILITATOR SUPERFAMILY MULTIDRUG TRANSPORTER MFSC"/>
    <property type="match status" value="1"/>
</dbReference>
<dbReference type="InterPro" id="IPR011701">
    <property type="entry name" value="MFS"/>
</dbReference>
<dbReference type="Proteomes" id="UP001596507">
    <property type="component" value="Unassembled WGS sequence"/>
</dbReference>
<dbReference type="RefSeq" id="WP_262874171.1">
    <property type="nucleotide sequence ID" value="NZ_BAABKW010000012.1"/>
</dbReference>
<feature type="transmembrane region" description="Helical" evidence="5">
    <location>
        <begin position="362"/>
        <end position="385"/>
    </location>
</feature>
<dbReference type="Pfam" id="PF07690">
    <property type="entry name" value="MFS_1"/>
    <property type="match status" value="1"/>
</dbReference>
<feature type="transmembrane region" description="Helical" evidence="5">
    <location>
        <begin position="302"/>
        <end position="326"/>
    </location>
</feature>
<organism evidence="7 8">
    <name type="scientific">Microbacterium fluvii</name>
    <dbReference type="NCBI Taxonomy" id="415215"/>
    <lineage>
        <taxon>Bacteria</taxon>
        <taxon>Bacillati</taxon>
        <taxon>Actinomycetota</taxon>
        <taxon>Actinomycetes</taxon>
        <taxon>Micrococcales</taxon>
        <taxon>Microbacteriaceae</taxon>
        <taxon>Microbacterium</taxon>
    </lineage>
</organism>
<accession>A0ABW2HD29</accession>
<evidence type="ECO:0000256" key="3">
    <source>
        <dbReference type="ARBA" id="ARBA00022989"/>
    </source>
</evidence>
<feature type="transmembrane region" description="Helical" evidence="5">
    <location>
        <begin position="406"/>
        <end position="427"/>
    </location>
</feature>
<evidence type="ECO:0000256" key="2">
    <source>
        <dbReference type="ARBA" id="ARBA00022692"/>
    </source>
</evidence>
<evidence type="ECO:0000259" key="6">
    <source>
        <dbReference type="PROSITE" id="PS50850"/>
    </source>
</evidence>
<feature type="transmembrane region" description="Helical" evidence="5">
    <location>
        <begin position="270"/>
        <end position="296"/>
    </location>
</feature>
<gene>
    <name evidence="7" type="ORF">ACFQRL_09780</name>
</gene>
<dbReference type="InterPro" id="IPR020846">
    <property type="entry name" value="MFS_dom"/>
</dbReference>
<feature type="transmembrane region" description="Helical" evidence="5">
    <location>
        <begin position="110"/>
        <end position="130"/>
    </location>
</feature>
<sequence length="546" mass="56183">MTTHDAPAKSRVSATFATAYIAVALAQLINALPGALNGTFQAEFHTEGSQLVWITAMFMIPLVVFELTFGVLGDMFGRKRLLQIGGLLAAAGAVTASLAPTVQWMWAAQALNGLGAGILFPISLAMIAAITPDHHARAKAIAAWAGFLSLGAAISPLLAGLTAQFGSWRWSYAISAVAALVVVLVSARAIDSSAPEGRALDIPGQITFALGLTAVLFATVQGAETGWGEPYIIGAYVLGAVLLVAFVLIERKAASPLIHLSLFRNRAFSIAGIVAVVGMFAFLAICFATSIWIGGLQQQEPIFIGILFLFIQGPAFVLIPLVSYLIRHVSPRWVLTIGFAVMAIGGFILSTFDVANQDWTRFIVPLLLVGIGFAFTMGSITAVAINTVPLHYAGMASATTNLLRDLGFALGPVLGGAIAFSVAGSTFGQAFPAVASGAGMPDEAIAQLSHVPPLAFLSSPDIQAALPQDGIGQILGLAVGALGSGFSLVYLVSAICAAAAALLTLVGLRGTHTDAPLTEDEVAEIPEANAEAAADAVAPAGGTPQA</sequence>
<evidence type="ECO:0000256" key="4">
    <source>
        <dbReference type="ARBA" id="ARBA00023136"/>
    </source>
</evidence>
<evidence type="ECO:0000313" key="7">
    <source>
        <dbReference type="EMBL" id="MFC7269248.1"/>
    </source>
</evidence>
<feature type="transmembrane region" description="Helical" evidence="5">
    <location>
        <begin position="488"/>
        <end position="508"/>
    </location>
</feature>
<comment type="subcellular location">
    <subcellularLocation>
        <location evidence="1">Cell membrane</location>
        <topology evidence="1">Multi-pass membrane protein</topology>
    </subcellularLocation>
</comment>
<keyword evidence="3 5" id="KW-1133">Transmembrane helix</keyword>
<feature type="transmembrane region" description="Helical" evidence="5">
    <location>
        <begin position="84"/>
        <end position="104"/>
    </location>
</feature>
<name>A0ABW2HD29_9MICO</name>
<dbReference type="CDD" id="cd17321">
    <property type="entry name" value="MFS_MMR_MDR_like"/>
    <property type="match status" value="1"/>
</dbReference>
<evidence type="ECO:0000256" key="5">
    <source>
        <dbReference type="SAM" id="Phobius"/>
    </source>
</evidence>
<comment type="caution">
    <text evidence="7">The sequence shown here is derived from an EMBL/GenBank/DDBJ whole genome shotgun (WGS) entry which is preliminary data.</text>
</comment>
<keyword evidence="4 5" id="KW-0472">Membrane</keyword>
<feature type="transmembrane region" description="Helical" evidence="5">
    <location>
        <begin position="170"/>
        <end position="190"/>
    </location>
</feature>
<feature type="transmembrane region" description="Helical" evidence="5">
    <location>
        <begin position="202"/>
        <end position="219"/>
    </location>
</feature>
<reference evidence="8" key="1">
    <citation type="journal article" date="2019" name="Int. J. Syst. Evol. Microbiol.">
        <title>The Global Catalogue of Microorganisms (GCM) 10K type strain sequencing project: providing services to taxonomists for standard genome sequencing and annotation.</title>
        <authorList>
            <consortium name="The Broad Institute Genomics Platform"/>
            <consortium name="The Broad Institute Genome Sequencing Center for Infectious Disease"/>
            <person name="Wu L."/>
            <person name="Ma J."/>
        </authorList>
    </citation>
    <scope>NUCLEOTIDE SEQUENCE [LARGE SCALE GENOMIC DNA]</scope>
    <source>
        <strain evidence="8">CGMCC 1.15772</strain>
    </source>
</reference>
<feature type="transmembrane region" description="Helical" evidence="5">
    <location>
        <begin position="333"/>
        <end position="350"/>
    </location>
</feature>
<feature type="domain" description="Major facilitator superfamily (MFS) profile" evidence="6">
    <location>
        <begin position="15"/>
        <end position="512"/>
    </location>
</feature>
<evidence type="ECO:0000256" key="1">
    <source>
        <dbReference type="ARBA" id="ARBA00004651"/>
    </source>
</evidence>
<feature type="transmembrane region" description="Helical" evidence="5">
    <location>
        <begin position="142"/>
        <end position="164"/>
    </location>
</feature>
<dbReference type="InterPro" id="IPR036259">
    <property type="entry name" value="MFS_trans_sf"/>
</dbReference>
<dbReference type="PANTHER" id="PTHR42718:SF49">
    <property type="entry name" value="EXPORT PROTEIN"/>
    <property type="match status" value="1"/>
</dbReference>
<dbReference type="SUPFAM" id="SSF103473">
    <property type="entry name" value="MFS general substrate transporter"/>
    <property type="match status" value="1"/>
</dbReference>
<keyword evidence="8" id="KW-1185">Reference proteome</keyword>
<feature type="transmembrane region" description="Helical" evidence="5">
    <location>
        <begin position="12"/>
        <end position="32"/>
    </location>
</feature>
<dbReference type="Gene3D" id="1.20.1250.20">
    <property type="entry name" value="MFS general substrate transporter like domains"/>
    <property type="match status" value="2"/>
</dbReference>
<feature type="transmembrane region" description="Helical" evidence="5">
    <location>
        <begin position="52"/>
        <end position="72"/>
    </location>
</feature>
<keyword evidence="2 5" id="KW-0812">Transmembrane</keyword>
<proteinExistence type="predicted"/>
<evidence type="ECO:0000313" key="8">
    <source>
        <dbReference type="Proteomes" id="UP001596507"/>
    </source>
</evidence>